<organism evidence="2">
    <name type="scientific">Satyrvirus sp</name>
    <dbReference type="NCBI Taxonomy" id="2487771"/>
    <lineage>
        <taxon>Viruses</taxon>
        <taxon>Varidnaviria</taxon>
        <taxon>Bamfordvirae</taxon>
        <taxon>Nucleocytoviricota</taxon>
        <taxon>Megaviricetes</taxon>
        <taxon>Imitervirales</taxon>
        <taxon>Mimiviridae</taxon>
        <taxon>Megamimivirinae</taxon>
    </lineage>
</organism>
<reference evidence="2" key="1">
    <citation type="submission" date="2018-10" db="EMBL/GenBank/DDBJ databases">
        <title>Hidden diversity of soil giant viruses.</title>
        <authorList>
            <person name="Schulz F."/>
            <person name="Alteio L."/>
            <person name="Goudeau D."/>
            <person name="Ryan E.M."/>
            <person name="Malmstrom R.R."/>
            <person name="Blanchard J."/>
            <person name="Woyke T."/>
        </authorList>
    </citation>
    <scope>NUCLEOTIDE SEQUENCE</scope>
    <source>
        <strain evidence="2">SAV1</strain>
    </source>
</reference>
<keyword evidence="2" id="KW-0067">ATP-binding</keyword>
<dbReference type="Pfam" id="PF08706">
    <property type="entry name" value="D5_N"/>
    <property type="match status" value="1"/>
</dbReference>
<protein>
    <submittedName>
        <fullName evidence="2">D5-ATPase-helicase</fullName>
    </submittedName>
</protein>
<proteinExistence type="predicted"/>
<dbReference type="InterPro" id="IPR014818">
    <property type="entry name" value="Phage/plasmid_primase_P4_C"/>
</dbReference>
<keyword evidence="2" id="KW-0378">Hydrolase</keyword>
<feature type="domain" description="Bacteriophage/plasmid primase P4 C-terminal" evidence="1">
    <location>
        <begin position="33"/>
        <end position="177"/>
    </location>
</feature>
<keyword evidence="2" id="KW-0347">Helicase</keyword>
<keyword evidence="2" id="KW-0547">Nucleotide-binding</keyword>
<evidence type="ECO:0000259" key="1">
    <source>
        <dbReference type="Pfam" id="PF08706"/>
    </source>
</evidence>
<accession>A0A3G5AFW1</accession>
<evidence type="ECO:0000313" key="2">
    <source>
        <dbReference type="EMBL" id="AYV85161.1"/>
    </source>
</evidence>
<gene>
    <name evidence="2" type="ORF">Satyrvirus5_26</name>
</gene>
<dbReference type="GO" id="GO:0004386">
    <property type="term" value="F:helicase activity"/>
    <property type="evidence" value="ECO:0007669"/>
    <property type="project" value="UniProtKB-KW"/>
</dbReference>
<dbReference type="EMBL" id="MK072441">
    <property type="protein sequence ID" value="AYV85161.1"/>
    <property type="molecule type" value="Genomic_DNA"/>
</dbReference>
<name>A0A3G5AFW1_9VIRU</name>
<sequence length="392" mass="45928">MNLKTFRYIKGMPEFIKNKLTGVYRSVHPYGIKYTWYRFINHRWNKMDNLDELYTMINEICKKEIIKIGNEMCERNDLQTYLMRIDILNKIMKNPKRNPYGIQHDVITGLTELLYDPQFLYKLDTNTKLICFTNGVYDLSSNTFRDGRPDDYISCGVNYDYNPNIGKNSELNMFFKQIQPNKEVRKYLKKVLSKTLVGSAEGDLFILVNTIETGEAVQSSLIKLLHETLDDLSGFMESKHLPNVLPLQSDQFRNMVNIMDKLRACFIVSNCSKSQINFGFLNIIPDMMRSLYLLPPVPNGATKFYSVLFMEMNCLDKIICIEDENGTWQRIKVIPFMAENVSENVSKNFQNWRQYMMNKMIKYYNLGDLPCPHSVIDLTQKYRIVCKNSISE</sequence>